<dbReference type="EMBL" id="FNTH01000001">
    <property type="protein sequence ID" value="SED20753.1"/>
    <property type="molecule type" value="Genomic_DNA"/>
</dbReference>
<reference evidence="1 2" key="1">
    <citation type="submission" date="2016-10" db="EMBL/GenBank/DDBJ databases">
        <authorList>
            <person name="de Groot N.N."/>
        </authorList>
    </citation>
    <scope>NUCLEOTIDE SEQUENCE [LARGE SCALE GENOMIC DNA]</scope>
    <source>
        <strain evidence="1 2">MT12</strain>
    </source>
</reference>
<evidence type="ECO:0000313" key="1">
    <source>
        <dbReference type="EMBL" id="SED20753.1"/>
    </source>
</evidence>
<sequence>MSALGSRVAPSTTSGWSRLDLPGPASVLVRRTRDGYDHLSGNPRVARDTAGRPRVALSLVLSRMPTVGDASIAPLVTCGSLSLVIAFDTPEQDIAALASRLDAPSRKLFVRAGRCSLRDSRTRYAGTDLFGTRVEGIIATSLPPEAALDVLYAFDRRPSRLRLATEIVDGPPIDDLSLDLVLGGILDGLDRSLYLSLVVVNADGTANRVPELRKNLPGGETALRAAPAAVPLVAMNNRLTSLPFAMTPSHVAQPSAAALIAGGATSQGIVLNAHAHTFIGNDMHVLPLHLDDTQTPTQNYPLVSDVAAYWWPDALDPKAGWYAPAFTLVKPAASDNAASAAFSFVLAKTGSVLGSDGTARTGLTATVRLTVKAAMTPETVGAAAANPDRKLQPVPLQNLSCALQIPYRRAGSSEIQSQRFPGTVSQAGDQITITVALLDDWVRLTYAALAFPGTGEPPRVVVSYAFTSYQYIFDSFQALHVIGGGLVHQIARVATVNDLPAQVRGPTLVRQDLKIVSPSGWVQFGRESPSIGGRAPATPAVPHLGVTPIPPADIQPHLIPATTSPHRTLVTRSVVREETTDASLPCSSYGNFYLQRNDGGVVTAIGCQDSLKLGETALKAFDELTTLRDPAFRVFRSLQQPGRFMVAPTAYRVGRFGDGSGSKAFRPMIMLYGLLDVDPANNRYALTTTLIPDVTPGALVRLGAKLVALTPSGSTPTIVYPTDPFVAATVGYSWALPAELGTPQALTVLDAITITLSLPLANAALLTAVLDRSGIQGGVTFTLPDGSSVNAALIVDSNVVGPPESGPVTVALQGDTATLTNRTQQAMNVTDLVTSTPSGTNSLVAVNTTLAPGTTVTAKVDPATTRTFADATAVAATSIEELDVFVEDVTSTVTFINQLNFSNHQLTALAVQARLEGSSHIETVSLAEASTADASFTLPINEYLAHQTLQFALVETRASGTVTTGWRSWDLNKGSVIGITADLL</sequence>
<dbReference type="Proteomes" id="UP000198992">
    <property type="component" value="Unassembled WGS sequence"/>
</dbReference>
<evidence type="ECO:0000313" key="2">
    <source>
        <dbReference type="Proteomes" id="UP000198992"/>
    </source>
</evidence>
<gene>
    <name evidence="1" type="ORF">SAMN05444164_4072</name>
</gene>
<organism evidence="1 2">
    <name type="scientific">Bradyrhizobium erythrophlei</name>
    <dbReference type="NCBI Taxonomy" id="1437360"/>
    <lineage>
        <taxon>Bacteria</taxon>
        <taxon>Pseudomonadati</taxon>
        <taxon>Pseudomonadota</taxon>
        <taxon>Alphaproteobacteria</taxon>
        <taxon>Hyphomicrobiales</taxon>
        <taxon>Nitrobacteraceae</taxon>
        <taxon>Bradyrhizobium</taxon>
    </lineage>
</organism>
<dbReference type="OrthoDB" id="8864769at2"/>
<dbReference type="AlphaFoldDB" id="A0A1H4YSF5"/>
<name>A0A1H4YSF5_9BRAD</name>
<proteinExistence type="predicted"/>
<protein>
    <submittedName>
        <fullName evidence="1">Uncharacterized protein</fullName>
    </submittedName>
</protein>
<accession>A0A1H4YSF5</accession>
<dbReference type="RefSeq" id="WP_092118263.1">
    <property type="nucleotide sequence ID" value="NZ_FNTH01000001.1"/>
</dbReference>